<sequence length="80" mass="8956">MVLQKLNGTETTLAVDTDTKIGDRYAALTINNLITQQNCVIPHIVEGITTGEQEGQLTYYIGMRITLIPLLTFLKNFLKM</sequence>
<organism evidence="1 2">
    <name type="scientific">Streblomastix strix</name>
    <dbReference type="NCBI Taxonomy" id="222440"/>
    <lineage>
        <taxon>Eukaryota</taxon>
        <taxon>Metamonada</taxon>
        <taxon>Preaxostyla</taxon>
        <taxon>Oxymonadida</taxon>
        <taxon>Streblomastigidae</taxon>
        <taxon>Streblomastix</taxon>
    </lineage>
</organism>
<gene>
    <name evidence="1" type="ORF">EZS28_002233</name>
</gene>
<proteinExistence type="predicted"/>
<dbReference type="EMBL" id="SNRW01000264">
    <property type="protein sequence ID" value="KAA6402240.1"/>
    <property type="molecule type" value="Genomic_DNA"/>
</dbReference>
<reference evidence="1 2" key="1">
    <citation type="submission" date="2019-03" db="EMBL/GenBank/DDBJ databases">
        <title>Single cell metagenomics reveals metabolic interactions within the superorganism composed of flagellate Streblomastix strix and complex community of Bacteroidetes bacteria on its surface.</title>
        <authorList>
            <person name="Treitli S.C."/>
            <person name="Kolisko M."/>
            <person name="Husnik F."/>
            <person name="Keeling P."/>
            <person name="Hampl V."/>
        </authorList>
    </citation>
    <scope>NUCLEOTIDE SEQUENCE [LARGE SCALE GENOMIC DNA]</scope>
    <source>
        <strain evidence="1">ST1C</strain>
    </source>
</reference>
<comment type="caution">
    <text evidence="1">The sequence shown here is derived from an EMBL/GenBank/DDBJ whole genome shotgun (WGS) entry which is preliminary data.</text>
</comment>
<name>A0A5J4X4X8_9EUKA</name>
<dbReference type="AlphaFoldDB" id="A0A5J4X4X8"/>
<evidence type="ECO:0000313" key="1">
    <source>
        <dbReference type="EMBL" id="KAA6402240.1"/>
    </source>
</evidence>
<dbReference type="Proteomes" id="UP000324800">
    <property type="component" value="Unassembled WGS sequence"/>
</dbReference>
<accession>A0A5J4X4X8</accession>
<evidence type="ECO:0000313" key="2">
    <source>
        <dbReference type="Proteomes" id="UP000324800"/>
    </source>
</evidence>
<protein>
    <submittedName>
        <fullName evidence="1">Uncharacterized protein</fullName>
    </submittedName>
</protein>